<dbReference type="CDD" id="cd03789">
    <property type="entry name" value="GT9_LPS_heptosyltransferase"/>
    <property type="match status" value="1"/>
</dbReference>
<dbReference type="KEGG" id="csa:Csal_1776"/>
<dbReference type="GO" id="GO:0009244">
    <property type="term" value="P:lipopolysaccharide core region biosynthetic process"/>
    <property type="evidence" value="ECO:0007669"/>
    <property type="project" value="TreeGrafter"/>
</dbReference>
<dbReference type="PANTHER" id="PTHR30160">
    <property type="entry name" value="TETRAACYLDISACCHARIDE 4'-KINASE-RELATED"/>
    <property type="match status" value="1"/>
</dbReference>
<sequence>MFPFTYLRRHTAMRHLGRRLEKTAKSWLYRSVARSSRPARPATPDALHGVQRVLLVRPNFRIGNAVIGARLIQAFAEARPEIEIDYLGTDTTRALFEGMPLSRYHALSRSMLVRPWRLARLLVRLRRRQYDLAIQAGENSLTSWLLVKTCGARQCLGQRGRLESGYDWVSHASPSHAHQRASSLAASLGLACAARPWLVVSEQERRAAAVRLTGPSGRRASIGIFVGGHLDKRLPLEFWQDLLRELERRKAPYLVLLGPEEAALRTPLESAAGGFGRVLAPMPLRDFLGVLANLRCLITPDTGPMHMAAALEVPVLALLQVEKSRKFSPRGPSDSILFQPTPSEVARQACTNADLHDQQRDEARSLPRRHDSPAGKCRSKKVENAVSASAVERS</sequence>
<gene>
    <name evidence="4" type="ordered locus">Csal_1776</name>
</gene>
<dbReference type="STRING" id="290398.Csal_1776"/>
<reference evidence="4 5" key="1">
    <citation type="journal article" date="2011" name="Stand. Genomic Sci.">
        <title>Complete genome sequence of the halophilic and highly halotolerant Chromohalobacter salexigens type strain (1H11(T)).</title>
        <authorList>
            <person name="Copeland A."/>
            <person name="O'Connor K."/>
            <person name="Lucas S."/>
            <person name="Lapidus A."/>
            <person name="Berry K.W."/>
            <person name="Detter J.C."/>
            <person name="Del Rio T.G."/>
            <person name="Hammon N."/>
            <person name="Dalin E."/>
            <person name="Tice H."/>
            <person name="Pitluck S."/>
            <person name="Bruce D."/>
            <person name="Goodwin L."/>
            <person name="Han C."/>
            <person name="Tapia R."/>
            <person name="Saunders E."/>
            <person name="Schmutz J."/>
            <person name="Brettin T."/>
            <person name="Larimer F."/>
            <person name="Land M."/>
            <person name="Hauser L."/>
            <person name="Vargas C."/>
            <person name="Nieto J.J."/>
            <person name="Kyrpides N.C."/>
            <person name="Ivanova N."/>
            <person name="Goker M."/>
            <person name="Klenk H.P."/>
            <person name="Csonka L.N."/>
            <person name="Woyke T."/>
        </authorList>
    </citation>
    <scope>NUCLEOTIDE SEQUENCE [LARGE SCALE GENOMIC DNA]</scope>
    <source>
        <strain evidence="5">ATCC BAA-138 / DSM 3043 / CIP 106854 / NCIMB 13768 / 1H11</strain>
    </source>
</reference>
<evidence type="ECO:0000256" key="2">
    <source>
        <dbReference type="ARBA" id="ARBA00022679"/>
    </source>
</evidence>
<keyword evidence="1" id="KW-0328">Glycosyltransferase</keyword>
<dbReference type="eggNOG" id="COG0859">
    <property type="taxonomic scope" value="Bacteria"/>
</dbReference>
<dbReference type="Proteomes" id="UP000000239">
    <property type="component" value="Chromosome"/>
</dbReference>
<accession>Q1QWN0</accession>
<dbReference type="Gene3D" id="3.40.50.2000">
    <property type="entry name" value="Glycogen Phosphorylase B"/>
    <property type="match status" value="2"/>
</dbReference>
<keyword evidence="2 4" id="KW-0808">Transferase</keyword>
<evidence type="ECO:0000313" key="5">
    <source>
        <dbReference type="Proteomes" id="UP000000239"/>
    </source>
</evidence>
<evidence type="ECO:0000256" key="1">
    <source>
        <dbReference type="ARBA" id="ARBA00022676"/>
    </source>
</evidence>
<dbReference type="InterPro" id="IPR002201">
    <property type="entry name" value="Glyco_trans_9"/>
</dbReference>
<dbReference type="EMBL" id="CP000285">
    <property type="protein sequence ID" value="ABE59128.1"/>
    <property type="molecule type" value="Genomic_DNA"/>
</dbReference>
<evidence type="ECO:0000313" key="4">
    <source>
        <dbReference type="EMBL" id="ABE59128.1"/>
    </source>
</evidence>
<dbReference type="InterPro" id="IPR051199">
    <property type="entry name" value="LPS_LOS_Heptosyltrfase"/>
</dbReference>
<protein>
    <submittedName>
        <fullName evidence="4">Glycosyl transferase, family 9</fullName>
    </submittedName>
</protein>
<dbReference type="GeneID" id="95334488"/>
<dbReference type="GO" id="GO:0008713">
    <property type="term" value="F:ADP-heptose-lipopolysaccharide heptosyltransferase activity"/>
    <property type="evidence" value="ECO:0007669"/>
    <property type="project" value="TreeGrafter"/>
</dbReference>
<dbReference type="OrthoDB" id="9781892at2"/>
<dbReference type="SUPFAM" id="SSF53756">
    <property type="entry name" value="UDP-Glycosyltransferase/glycogen phosphorylase"/>
    <property type="match status" value="1"/>
</dbReference>
<feature type="compositionally biased region" description="Basic and acidic residues" evidence="3">
    <location>
        <begin position="354"/>
        <end position="373"/>
    </location>
</feature>
<dbReference type="RefSeq" id="WP_011507074.1">
    <property type="nucleotide sequence ID" value="NC_007963.1"/>
</dbReference>
<dbReference type="GO" id="GO:0005829">
    <property type="term" value="C:cytosol"/>
    <property type="evidence" value="ECO:0007669"/>
    <property type="project" value="TreeGrafter"/>
</dbReference>
<dbReference type="AlphaFoldDB" id="Q1QWN0"/>
<feature type="region of interest" description="Disordered" evidence="3">
    <location>
        <begin position="351"/>
        <end position="394"/>
    </location>
</feature>
<organism evidence="4 5">
    <name type="scientific">Chromohalobacter israelensis (strain ATCC BAA-138 / DSM 3043 / CIP 106854 / NCIMB 13768 / 1H11)</name>
    <name type="common">Chromohalobacter salexigens</name>
    <dbReference type="NCBI Taxonomy" id="290398"/>
    <lineage>
        <taxon>Bacteria</taxon>
        <taxon>Pseudomonadati</taxon>
        <taxon>Pseudomonadota</taxon>
        <taxon>Gammaproteobacteria</taxon>
        <taxon>Oceanospirillales</taxon>
        <taxon>Halomonadaceae</taxon>
        <taxon>Chromohalobacter</taxon>
    </lineage>
</organism>
<dbReference type="Pfam" id="PF01075">
    <property type="entry name" value="Glyco_transf_9"/>
    <property type="match status" value="1"/>
</dbReference>
<dbReference type="CAZy" id="GT9">
    <property type="family name" value="Glycosyltransferase Family 9"/>
</dbReference>
<proteinExistence type="predicted"/>
<evidence type="ECO:0000256" key="3">
    <source>
        <dbReference type="SAM" id="MobiDB-lite"/>
    </source>
</evidence>
<keyword evidence="5" id="KW-1185">Reference proteome</keyword>
<dbReference type="HOGENOM" id="CLU_694022_0_0_6"/>
<name>Q1QWN0_CHRI1</name>